<evidence type="ECO:0000313" key="2">
    <source>
        <dbReference type="Proteomes" id="UP000300142"/>
    </source>
</evidence>
<evidence type="ECO:0000313" key="1">
    <source>
        <dbReference type="EMBL" id="GCL39306.1"/>
    </source>
</evidence>
<reference evidence="2" key="1">
    <citation type="submission" date="2019-02" db="EMBL/GenBank/DDBJ databases">
        <title>Draft genome sequence of Sphaerospermopsis reniformis NIES-1949.</title>
        <authorList>
            <person name="Yamaguchi H."/>
            <person name="Suzuki S."/>
            <person name="Kawachi M."/>
        </authorList>
    </citation>
    <scope>NUCLEOTIDE SEQUENCE [LARGE SCALE GENOMIC DNA]</scope>
    <source>
        <strain evidence="2">NIES-1949</strain>
    </source>
</reference>
<dbReference type="EMBL" id="BJCE01000236">
    <property type="protein sequence ID" value="GCL39306.1"/>
    <property type="molecule type" value="Genomic_DNA"/>
</dbReference>
<comment type="caution">
    <text evidence="1">The sequence shown here is derived from an EMBL/GenBank/DDBJ whole genome shotgun (WGS) entry which is preliminary data.</text>
</comment>
<keyword evidence="2" id="KW-1185">Reference proteome</keyword>
<dbReference type="Pfam" id="PF13489">
    <property type="entry name" value="Methyltransf_23"/>
    <property type="match status" value="1"/>
</dbReference>
<dbReference type="Gene3D" id="3.40.50.150">
    <property type="entry name" value="Vaccinia Virus protein VP39"/>
    <property type="match status" value="1"/>
</dbReference>
<gene>
    <name evidence="1" type="ORF">SR1949_44310</name>
</gene>
<sequence length="229" mass="27083">MLNKDVKSNQQEYLQKLYQNRFDLKQQKAKLELWKILIKNFLQKYIHQDYDILDIGGGYCEFINNIQAKTKYLIDLNPSAKNFADSNVNVLNINILSLSDQKQIDQKFDYIFISNFFEHLNNKEELIEVLAFCFEILKPSGSLLVIQPNFKYSYKEYYDFIDHQLPITHLSLEELLKTIGYKIDVIIPRFLPFSTKGRPFSPNLLKIYLMIPFFWKILGGQMFIKASKP</sequence>
<organism evidence="1 2">
    <name type="scientific">Sphaerospermopsis reniformis</name>
    <dbReference type="NCBI Taxonomy" id="531300"/>
    <lineage>
        <taxon>Bacteria</taxon>
        <taxon>Bacillati</taxon>
        <taxon>Cyanobacteriota</taxon>
        <taxon>Cyanophyceae</taxon>
        <taxon>Nostocales</taxon>
        <taxon>Aphanizomenonaceae</taxon>
        <taxon>Sphaerospermopsis</taxon>
    </lineage>
</organism>
<dbReference type="AlphaFoldDB" id="A0A480A612"/>
<dbReference type="SUPFAM" id="SSF53335">
    <property type="entry name" value="S-adenosyl-L-methionine-dependent methyltransferases"/>
    <property type="match status" value="1"/>
</dbReference>
<proteinExistence type="predicted"/>
<dbReference type="RefSeq" id="WP_137668923.1">
    <property type="nucleotide sequence ID" value="NZ_BJCE01000236.1"/>
</dbReference>
<accession>A0A480A612</accession>
<dbReference type="InterPro" id="IPR029063">
    <property type="entry name" value="SAM-dependent_MTases_sf"/>
</dbReference>
<dbReference type="Proteomes" id="UP000300142">
    <property type="component" value="Unassembled WGS sequence"/>
</dbReference>
<name>A0A480A612_9CYAN</name>
<protein>
    <submittedName>
        <fullName evidence="1">Uncharacterized protein</fullName>
    </submittedName>
</protein>